<dbReference type="InterPro" id="IPR006680">
    <property type="entry name" value="Amidohydro-rel"/>
</dbReference>
<dbReference type="Pfam" id="PF01979">
    <property type="entry name" value="Amidohydro_1"/>
    <property type="match status" value="1"/>
</dbReference>
<dbReference type="SUPFAM" id="SSF51556">
    <property type="entry name" value="Metallo-dependent hydrolases"/>
    <property type="match status" value="1"/>
</dbReference>
<gene>
    <name evidence="3" type="ORF">AUP74_02798</name>
</gene>
<keyword evidence="1" id="KW-0175">Coiled coil</keyword>
<dbReference type="RefSeq" id="WP_226999807.1">
    <property type="nucleotide sequence ID" value="NZ_CP014143.1"/>
</dbReference>
<keyword evidence="4" id="KW-1185">Reference proteome</keyword>
<dbReference type="Proteomes" id="UP000095672">
    <property type="component" value="Chromosome"/>
</dbReference>
<dbReference type="GO" id="GO:0016810">
    <property type="term" value="F:hydrolase activity, acting on carbon-nitrogen (but not peptide) bonds"/>
    <property type="evidence" value="ECO:0007669"/>
    <property type="project" value="InterPro"/>
</dbReference>
<dbReference type="SUPFAM" id="SSF51338">
    <property type="entry name" value="Composite domain of metallo-dependent hydrolases"/>
    <property type="match status" value="1"/>
</dbReference>
<name>A0A1C9WAP1_9GAMM</name>
<organism evidence="3 4">
    <name type="scientific">Microbulbifer aggregans</name>
    <dbReference type="NCBI Taxonomy" id="1769779"/>
    <lineage>
        <taxon>Bacteria</taxon>
        <taxon>Pseudomonadati</taxon>
        <taxon>Pseudomonadota</taxon>
        <taxon>Gammaproteobacteria</taxon>
        <taxon>Cellvibrionales</taxon>
        <taxon>Microbulbiferaceae</taxon>
        <taxon>Microbulbifer</taxon>
    </lineage>
</organism>
<evidence type="ECO:0000313" key="3">
    <source>
        <dbReference type="EMBL" id="AOS98193.1"/>
    </source>
</evidence>
<evidence type="ECO:0000259" key="2">
    <source>
        <dbReference type="Pfam" id="PF01979"/>
    </source>
</evidence>
<dbReference type="Gene3D" id="3.20.20.140">
    <property type="entry name" value="Metal-dependent hydrolases"/>
    <property type="match status" value="1"/>
</dbReference>
<sequence>MKALNKFIFPALAVLVGAVAPAVVAETLLIKGGRVHTLSEAGTLPTADVLIRDGRIEQVAPSISVKADREIDASGKIVTPGVIAPVSELGLVEIGAASSTNDYSVTGESIGAAFDPLPAYNPKSTLIPFNRAGGVTRALVFPGIQMWGESVGDPQRVFAGRSFAIALNGRFDSVVATDLAQKAYTGEAGSVLAGGSRANAIAKVRNALEEAREYRENRDAIRRGQWRELNHSIEDLEALQPVIEGKQPLLLTANRASDIIAVLDLARQFQLQLVILGAAEGWMVADRIAAAKAPVIVDAINNLPTGFESLGARLDNAALLNKAGVKVVISGPSYASTHNVYLARQSAGNAVAAGLPYEEALKAISSNVADVFRIGGGSVTPGRVADLVVWSGDPLEVTSYAEAVIINGEPQSLVNRSTRLRDRYLKPQAGHAFGFKR</sequence>
<dbReference type="EMBL" id="CP014143">
    <property type="protein sequence ID" value="AOS98193.1"/>
    <property type="molecule type" value="Genomic_DNA"/>
</dbReference>
<reference evidence="4" key="1">
    <citation type="submission" date="2016-01" db="EMBL/GenBank/DDBJ databases">
        <title>Complete genome sequence of Microbulbifer sp. CCB-MM1, a halophile isolated from Matang Mangrove Forest, Perak.</title>
        <authorList>
            <person name="Moh T.H."/>
            <person name="Dinesh B."/>
            <person name="Lau N.-S."/>
            <person name="Go F."/>
            <person name="Alexander Chong S.-C."/>
        </authorList>
    </citation>
    <scope>NUCLEOTIDE SEQUENCE [LARGE SCALE GENOMIC DNA]</scope>
    <source>
        <strain evidence="4">CCB-MM1</strain>
    </source>
</reference>
<dbReference type="KEGG" id="micc:AUP74_02798"/>
<dbReference type="InterPro" id="IPR051781">
    <property type="entry name" value="Metallo-dep_Hydrolase"/>
</dbReference>
<dbReference type="InterPro" id="IPR011059">
    <property type="entry name" value="Metal-dep_hydrolase_composite"/>
</dbReference>
<dbReference type="STRING" id="1769779.AUP74_02798"/>
<evidence type="ECO:0000256" key="1">
    <source>
        <dbReference type="SAM" id="Coils"/>
    </source>
</evidence>
<dbReference type="Gene3D" id="2.30.40.10">
    <property type="entry name" value="Urease, subunit C, domain 1"/>
    <property type="match status" value="1"/>
</dbReference>
<evidence type="ECO:0000313" key="4">
    <source>
        <dbReference type="Proteomes" id="UP000095672"/>
    </source>
</evidence>
<dbReference type="PANTHER" id="PTHR43135">
    <property type="entry name" value="ALPHA-D-RIBOSE 1-METHYLPHOSPHONATE 5-TRIPHOSPHATE DIPHOSPHATASE"/>
    <property type="match status" value="1"/>
</dbReference>
<proteinExistence type="predicted"/>
<feature type="coiled-coil region" evidence="1">
    <location>
        <begin position="197"/>
        <end position="224"/>
    </location>
</feature>
<protein>
    <recommendedName>
        <fullName evidence="2">Amidohydrolase-related domain-containing protein</fullName>
    </recommendedName>
</protein>
<accession>A0A1C9WAP1</accession>
<dbReference type="InterPro" id="IPR032466">
    <property type="entry name" value="Metal_Hydrolase"/>
</dbReference>
<dbReference type="PANTHER" id="PTHR43135:SF3">
    <property type="entry name" value="ALPHA-D-RIBOSE 1-METHYLPHOSPHONATE 5-TRIPHOSPHATE DIPHOSPHATASE"/>
    <property type="match status" value="1"/>
</dbReference>
<dbReference type="PATRIC" id="fig|1769779.3.peg.2793"/>
<dbReference type="AlphaFoldDB" id="A0A1C9WAP1"/>
<feature type="domain" description="Amidohydrolase-related" evidence="2">
    <location>
        <begin position="302"/>
        <end position="397"/>
    </location>
</feature>